<keyword evidence="3 6" id="KW-0560">Oxidoreductase</keyword>
<evidence type="ECO:0000256" key="5">
    <source>
        <dbReference type="ARBA" id="ARBA00023126"/>
    </source>
</evidence>
<dbReference type="InterPro" id="IPR013328">
    <property type="entry name" value="6PGD_dom2"/>
</dbReference>
<dbReference type="AlphaFoldDB" id="A0A7S2Z9Z1"/>
<dbReference type="SMART" id="SM01350">
    <property type="entry name" value="6PGD"/>
    <property type="match status" value="1"/>
</dbReference>
<accession>A0A7S2Z9Z1</accession>
<evidence type="ECO:0000256" key="3">
    <source>
        <dbReference type="ARBA" id="ARBA00023002"/>
    </source>
</evidence>
<comment type="catalytic activity">
    <reaction evidence="6">
        <text>6-phospho-D-gluconate + NADP(+) = D-ribulose 5-phosphate + CO2 + NADPH</text>
        <dbReference type="Rhea" id="RHEA:10116"/>
        <dbReference type="ChEBI" id="CHEBI:16526"/>
        <dbReference type="ChEBI" id="CHEBI:57783"/>
        <dbReference type="ChEBI" id="CHEBI:58121"/>
        <dbReference type="ChEBI" id="CHEBI:58349"/>
        <dbReference type="ChEBI" id="CHEBI:58759"/>
        <dbReference type="EC" id="1.1.1.44"/>
    </reaction>
</comment>
<comment type="similarity">
    <text evidence="2 6">Belongs to the 6-phosphogluconate dehydrogenase family.</text>
</comment>
<dbReference type="InterPro" id="IPR008927">
    <property type="entry name" value="6-PGluconate_DH-like_C_sf"/>
</dbReference>
<dbReference type="Gene3D" id="1.10.1040.10">
    <property type="entry name" value="N-(1-d-carboxylethyl)-l-norvaline Dehydrogenase, domain 2"/>
    <property type="match status" value="1"/>
</dbReference>
<evidence type="ECO:0000256" key="1">
    <source>
        <dbReference type="ARBA" id="ARBA00004874"/>
    </source>
</evidence>
<dbReference type="InterPro" id="IPR006115">
    <property type="entry name" value="6PGDH_NADP-bd"/>
</dbReference>
<keyword evidence="4 6" id="KW-0311">Gluconate utilization</keyword>
<dbReference type="InterPro" id="IPR006114">
    <property type="entry name" value="6PGDH_C"/>
</dbReference>
<proteinExistence type="inferred from homology"/>
<dbReference type="NCBIfam" id="TIGR00873">
    <property type="entry name" value="gnd"/>
    <property type="match status" value="1"/>
</dbReference>
<keyword evidence="5 6" id="KW-0570">Pentose shunt</keyword>
<reference evidence="8" key="1">
    <citation type="submission" date="2021-01" db="EMBL/GenBank/DDBJ databases">
        <authorList>
            <person name="Corre E."/>
            <person name="Pelletier E."/>
            <person name="Niang G."/>
            <person name="Scheremetjew M."/>
            <person name="Finn R."/>
            <person name="Kale V."/>
            <person name="Holt S."/>
            <person name="Cochrane G."/>
            <person name="Meng A."/>
            <person name="Brown T."/>
            <person name="Cohen L."/>
        </authorList>
    </citation>
    <scope>NUCLEOTIDE SEQUENCE</scope>
    <source>
        <strain evidence="8">CCMP 769</strain>
    </source>
</reference>
<keyword evidence="6" id="KW-0521">NADP</keyword>
<dbReference type="Pfam" id="PF00393">
    <property type="entry name" value="6PGD"/>
    <property type="match status" value="1"/>
</dbReference>
<evidence type="ECO:0000256" key="2">
    <source>
        <dbReference type="ARBA" id="ARBA00008419"/>
    </source>
</evidence>
<dbReference type="FunFam" id="3.40.50.720:FF:000007">
    <property type="entry name" value="6-phosphogluconate dehydrogenase, decarboxylating"/>
    <property type="match status" value="1"/>
</dbReference>
<dbReference type="PRINTS" id="PR00076">
    <property type="entry name" value="6PGDHDRGNASE"/>
</dbReference>
<evidence type="ECO:0000313" key="8">
    <source>
        <dbReference type="EMBL" id="CAE0033431.1"/>
    </source>
</evidence>
<dbReference type="FunFam" id="1.10.1040.10:FF:000002">
    <property type="entry name" value="6-phosphogluconate dehydrogenase, decarboxylating"/>
    <property type="match status" value="1"/>
</dbReference>
<dbReference type="InterPro" id="IPR036291">
    <property type="entry name" value="NAD(P)-bd_dom_sf"/>
</dbReference>
<evidence type="ECO:0000259" key="7">
    <source>
        <dbReference type="SMART" id="SM01350"/>
    </source>
</evidence>
<dbReference type="SUPFAM" id="SSF48179">
    <property type="entry name" value="6-phosphogluconate dehydrogenase C-terminal domain-like"/>
    <property type="match status" value="1"/>
</dbReference>
<evidence type="ECO:0000256" key="6">
    <source>
        <dbReference type="RuleBase" id="RU000485"/>
    </source>
</evidence>
<dbReference type="EMBL" id="HBHW01001668">
    <property type="protein sequence ID" value="CAE0033431.1"/>
    <property type="molecule type" value="Transcribed_RNA"/>
</dbReference>
<feature type="domain" description="6-phosphogluconate dehydrogenase C-terminal" evidence="7">
    <location>
        <begin position="242"/>
        <end position="534"/>
    </location>
</feature>
<dbReference type="InterPro" id="IPR006183">
    <property type="entry name" value="Pgluconate_DH"/>
</dbReference>
<dbReference type="Gene3D" id="1.20.5.320">
    <property type="entry name" value="6-Phosphogluconate Dehydrogenase, domain 3"/>
    <property type="match status" value="1"/>
</dbReference>
<sequence>MAFVFGGARAFLGKPVNVESRHAHACSHGSGVRLGRLRSSSVRMVGMEVKPDTGSGSSAVDLSKIGLVGLAVMGQNLALNIAEKGFSISVFNRSSSKTDEAVARAQRELEDPALFSGFKDMKEFVESIERPRSIIMLVKAGAPVDATIEALVPLLEEGDMIIDGGNEWFENTERRSESLSKKGIMYMGMGVSGGEEGARFGPSLMPGGPEEAWASVAPILKKIAAQVDDGPCVFHIGPGGSGNYVKMIHNGIEYGDMQLIGEAYDILRTIGGLTPGQLADVFTEWNKGDLKSFLIEITANIMAVKDDVTGDGSVLVEKVLDKTGAKGTGMWTMEEAVRRGVPSPTIASSLDARYMSSLKEERVAAEEILKGPTPAITREQKVLIEDVRQALYASKVCSYAQGMNLIKQTGIENNWDLNLGEIARIWKGGCIIRAQFLDRIKEAYSRNRELSSLLLDEQFAKELESAQEAWRRVVSLTVSEGITAPAFSASLSYYDSYRRGRLPSSQLVQSQRDYFGAHTYKRLDTDKVYHTRWSSDGVTEVIGS</sequence>
<dbReference type="PANTHER" id="PTHR11811">
    <property type="entry name" value="6-PHOSPHOGLUCONATE DEHYDROGENASE"/>
    <property type="match status" value="1"/>
</dbReference>
<organism evidence="8">
    <name type="scientific">Rhodosorus marinus</name>
    <dbReference type="NCBI Taxonomy" id="101924"/>
    <lineage>
        <taxon>Eukaryota</taxon>
        <taxon>Rhodophyta</taxon>
        <taxon>Stylonematophyceae</taxon>
        <taxon>Stylonematales</taxon>
        <taxon>Stylonemataceae</taxon>
        <taxon>Rhodosorus</taxon>
    </lineage>
</organism>
<dbReference type="Gene3D" id="3.40.50.720">
    <property type="entry name" value="NAD(P)-binding Rossmann-like Domain"/>
    <property type="match status" value="1"/>
</dbReference>
<dbReference type="GO" id="GO:0006098">
    <property type="term" value="P:pentose-phosphate shunt"/>
    <property type="evidence" value="ECO:0007669"/>
    <property type="project" value="UniProtKB-UniPathway"/>
</dbReference>
<comment type="pathway">
    <text evidence="1 6">Carbohydrate degradation; pentose phosphate pathway; D-ribulose 5-phosphate from D-glucose 6-phosphate (oxidative stage): step 3/3.</text>
</comment>
<protein>
    <recommendedName>
        <fullName evidence="6">6-phosphogluconate dehydrogenase, decarboxylating</fullName>
        <ecNumber evidence="6">1.1.1.44</ecNumber>
    </recommendedName>
</protein>
<dbReference type="Pfam" id="PF03446">
    <property type="entry name" value="NAD_binding_2"/>
    <property type="match status" value="1"/>
</dbReference>
<name>A0A7S2Z9Z1_9RHOD</name>
<evidence type="ECO:0000256" key="4">
    <source>
        <dbReference type="ARBA" id="ARBA00023064"/>
    </source>
</evidence>
<dbReference type="GO" id="GO:0004616">
    <property type="term" value="F:phosphogluconate dehydrogenase (decarboxylating) activity"/>
    <property type="evidence" value="ECO:0007669"/>
    <property type="project" value="UniProtKB-EC"/>
</dbReference>
<dbReference type="UniPathway" id="UPA00115">
    <property type="reaction ID" value="UER00410"/>
</dbReference>
<dbReference type="GO" id="GO:0050661">
    <property type="term" value="F:NADP binding"/>
    <property type="evidence" value="ECO:0007669"/>
    <property type="project" value="InterPro"/>
</dbReference>
<dbReference type="SUPFAM" id="SSF51735">
    <property type="entry name" value="NAD(P)-binding Rossmann-fold domains"/>
    <property type="match status" value="1"/>
</dbReference>
<dbReference type="EC" id="1.1.1.44" evidence="6"/>
<dbReference type="NCBIfam" id="NF006765">
    <property type="entry name" value="PRK09287.1"/>
    <property type="match status" value="1"/>
</dbReference>
<dbReference type="GO" id="GO:0019521">
    <property type="term" value="P:D-gluconate metabolic process"/>
    <property type="evidence" value="ECO:0007669"/>
    <property type="project" value="UniProtKB-KW"/>
</dbReference>
<dbReference type="InterPro" id="IPR006113">
    <property type="entry name" value="6PGDH_Gnd/GntZ"/>
</dbReference>
<gene>
    <name evidence="8" type="ORF">RMAR00112_LOCUS1371</name>
</gene>